<proteinExistence type="predicted"/>
<evidence type="ECO:0000313" key="3">
    <source>
        <dbReference type="Proteomes" id="UP000649617"/>
    </source>
</evidence>
<accession>A0A812VZ27</accession>
<sequence>RRRALRRGDDLWASFLTGFIIAAAPAAVVTLVWLVKCIFDICSGGSGGKMVNKKKA</sequence>
<name>A0A812VZ27_SYMPI</name>
<evidence type="ECO:0000313" key="2">
    <source>
        <dbReference type="EMBL" id="CAE7659178.1"/>
    </source>
</evidence>
<reference evidence="2" key="1">
    <citation type="submission" date="2021-02" db="EMBL/GenBank/DDBJ databases">
        <authorList>
            <person name="Dougan E. K."/>
            <person name="Rhodes N."/>
            <person name="Thang M."/>
            <person name="Chan C."/>
        </authorList>
    </citation>
    <scope>NUCLEOTIDE SEQUENCE</scope>
</reference>
<dbReference type="EMBL" id="CAJNIZ010043397">
    <property type="protein sequence ID" value="CAE7659178.1"/>
    <property type="molecule type" value="Genomic_DNA"/>
</dbReference>
<dbReference type="Proteomes" id="UP000649617">
    <property type="component" value="Unassembled WGS sequence"/>
</dbReference>
<gene>
    <name evidence="2" type="ORF">SPIL2461_LOCUS17821</name>
</gene>
<organism evidence="2 3">
    <name type="scientific">Symbiodinium pilosum</name>
    <name type="common">Dinoflagellate</name>
    <dbReference type="NCBI Taxonomy" id="2952"/>
    <lineage>
        <taxon>Eukaryota</taxon>
        <taxon>Sar</taxon>
        <taxon>Alveolata</taxon>
        <taxon>Dinophyceae</taxon>
        <taxon>Suessiales</taxon>
        <taxon>Symbiodiniaceae</taxon>
        <taxon>Symbiodinium</taxon>
    </lineage>
</organism>
<evidence type="ECO:0000256" key="1">
    <source>
        <dbReference type="SAM" id="Phobius"/>
    </source>
</evidence>
<dbReference type="AlphaFoldDB" id="A0A812VZ27"/>
<keyword evidence="3" id="KW-1185">Reference proteome</keyword>
<comment type="caution">
    <text evidence="2">The sequence shown here is derived from an EMBL/GenBank/DDBJ whole genome shotgun (WGS) entry which is preliminary data.</text>
</comment>
<keyword evidence="1" id="KW-0812">Transmembrane</keyword>
<protein>
    <submittedName>
        <fullName evidence="2">Uncharacterized protein</fullName>
    </submittedName>
</protein>
<keyword evidence="1" id="KW-1133">Transmembrane helix</keyword>
<dbReference type="OrthoDB" id="10482938at2759"/>
<keyword evidence="1" id="KW-0472">Membrane</keyword>
<feature type="non-terminal residue" evidence="2">
    <location>
        <position position="1"/>
    </location>
</feature>
<feature type="transmembrane region" description="Helical" evidence="1">
    <location>
        <begin position="12"/>
        <end position="35"/>
    </location>
</feature>